<evidence type="ECO:0000313" key="2">
    <source>
        <dbReference type="Proteomes" id="UP001249394"/>
    </source>
</evidence>
<gene>
    <name evidence="1" type="ORF">RI060_43000</name>
</gene>
<dbReference type="EMBL" id="CP134214">
    <property type="protein sequence ID" value="WND24091.1"/>
    <property type="molecule type" value="Genomic_DNA"/>
</dbReference>
<protein>
    <submittedName>
        <fullName evidence="1">Uncharacterized protein</fullName>
    </submittedName>
</protein>
<accession>A0ABY9UMF3</accession>
<reference evidence="1 2" key="1">
    <citation type="submission" date="2023-09" db="EMBL/GenBank/DDBJ databases">
        <title>The genome sequence of Streptomyces anthocyanicus.</title>
        <authorList>
            <person name="Mo P."/>
        </authorList>
    </citation>
    <scope>NUCLEOTIDE SEQUENCE [LARGE SCALE GENOMIC DNA]</scope>
    <source>
        <strain evidence="1 2">JCM 4387</strain>
        <plasmid evidence="1 2">punmamed1</plasmid>
    </source>
</reference>
<keyword evidence="2" id="KW-1185">Reference proteome</keyword>
<sequence length="83" mass="8737">MDTADLIAQARQALTPRNGFNQPHQDQTQEATARGLIALAQAITDLNTTLADLADAQPGTPDPCQEADLLPGLTVQPAIHHSA</sequence>
<organism evidence="1 2">
    <name type="scientific">Streptomyces violaceus</name>
    <name type="common">Streptomyces venezuelae</name>
    <dbReference type="NCBI Taxonomy" id="1936"/>
    <lineage>
        <taxon>Bacteria</taxon>
        <taxon>Bacillati</taxon>
        <taxon>Actinomycetota</taxon>
        <taxon>Actinomycetes</taxon>
        <taxon>Kitasatosporales</taxon>
        <taxon>Streptomycetaceae</taxon>
        <taxon>Streptomyces</taxon>
    </lineage>
</organism>
<name>A0ABY9UMF3_STRVL</name>
<keyword evidence="1" id="KW-0614">Plasmid</keyword>
<geneLocation type="plasmid" evidence="1 2">
    <name>punmamed1</name>
</geneLocation>
<proteinExistence type="predicted"/>
<dbReference type="Proteomes" id="UP001249394">
    <property type="component" value="Plasmid punmamed1"/>
</dbReference>
<evidence type="ECO:0000313" key="1">
    <source>
        <dbReference type="EMBL" id="WND24091.1"/>
    </source>
</evidence>